<feature type="domain" description="Protein kinase" evidence="4">
    <location>
        <begin position="431"/>
        <end position="750"/>
    </location>
</feature>
<feature type="region of interest" description="Disordered" evidence="3">
    <location>
        <begin position="792"/>
        <end position="825"/>
    </location>
</feature>
<dbReference type="GeneID" id="23615320"/>
<dbReference type="Pfam" id="PF07714">
    <property type="entry name" value="PK_Tyr_Ser-Thr"/>
    <property type="match status" value="1"/>
</dbReference>
<keyword evidence="1" id="KW-0675">Receptor</keyword>
<dbReference type="InterPro" id="IPR011009">
    <property type="entry name" value="Kinase-like_dom_sf"/>
</dbReference>
<dbReference type="InterPro" id="IPR000504">
    <property type="entry name" value="RRM_dom"/>
</dbReference>
<dbReference type="InterPro" id="IPR000719">
    <property type="entry name" value="Prot_kinase_dom"/>
</dbReference>
<feature type="compositionally biased region" description="Basic and acidic residues" evidence="3">
    <location>
        <begin position="30"/>
        <end position="43"/>
    </location>
</feature>
<dbReference type="InterPro" id="IPR001245">
    <property type="entry name" value="Ser-Thr/Tyr_kinase_cat_dom"/>
</dbReference>
<feature type="domain" description="RRM" evidence="5">
    <location>
        <begin position="828"/>
        <end position="903"/>
    </location>
</feature>
<dbReference type="SUPFAM" id="SSF55781">
    <property type="entry name" value="GAF domain-like"/>
    <property type="match status" value="1"/>
</dbReference>
<feature type="compositionally biased region" description="Pro residues" evidence="3">
    <location>
        <begin position="53"/>
        <end position="68"/>
    </location>
</feature>
<evidence type="ECO:0000256" key="3">
    <source>
        <dbReference type="SAM" id="MobiDB-lite"/>
    </source>
</evidence>
<dbReference type="InterPro" id="IPR003018">
    <property type="entry name" value="GAF"/>
</dbReference>
<evidence type="ECO:0000313" key="6">
    <source>
        <dbReference type="EMBL" id="KFM25249.1"/>
    </source>
</evidence>
<accession>A0A087SHP5</accession>
<keyword evidence="6" id="KW-0808">Transferase</keyword>
<name>A0A087SHP5_AUXPR</name>
<feature type="compositionally biased region" description="Pro residues" evidence="3">
    <location>
        <begin position="20"/>
        <end position="29"/>
    </location>
</feature>
<proteinExistence type="predicted"/>
<dbReference type="Pfam" id="PF01590">
    <property type="entry name" value="GAF"/>
    <property type="match status" value="1"/>
</dbReference>
<organism evidence="6 7">
    <name type="scientific">Auxenochlorella protothecoides</name>
    <name type="common">Green microalga</name>
    <name type="synonym">Chlorella protothecoides</name>
    <dbReference type="NCBI Taxonomy" id="3075"/>
    <lineage>
        <taxon>Eukaryota</taxon>
        <taxon>Viridiplantae</taxon>
        <taxon>Chlorophyta</taxon>
        <taxon>core chlorophytes</taxon>
        <taxon>Trebouxiophyceae</taxon>
        <taxon>Chlorellales</taxon>
        <taxon>Chlorellaceae</taxon>
        <taxon>Auxenochlorella</taxon>
    </lineage>
</organism>
<evidence type="ECO:0000313" key="7">
    <source>
        <dbReference type="Proteomes" id="UP000028924"/>
    </source>
</evidence>
<dbReference type="AlphaFoldDB" id="A0A087SHP5"/>
<dbReference type="InterPro" id="IPR051681">
    <property type="entry name" value="Ser/Thr_Kinases-Pseudokinases"/>
</dbReference>
<feature type="compositionally biased region" description="Low complexity" evidence="3">
    <location>
        <begin position="805"/>
        <end position="822"/>
    </location>
</feature>
<evidence type="ECO:0000256" key="2">
    <source>
        <dbReference type="PROSITE-ProRule" id="PRU00176"/>
    </source>
</evidence>
<dbReference type="Gene3D" id="3.30.450.40">
    <property type="match status" value="1"/>
</dbReference>
<dbReference type="KEGG" id="apro:F751_3929"/>
<dbReference type="SMART" id="SM00065">
    <property type="entry name" value="GAF"/>
    <property type="match status" value="1"/>
</dbReference>
<evidence type="ECO:0000256" key="1">
    <source>
        <dbReference type="ARBA" id="ARBA00023170"/>
    </source>
</evidence>
<dbReference type="PANTHER" id="PTHR44329">
    <property type="entry name" value="SERINE/THREONINE-PROTEIN KINASE TNNI3K-RELATED"/>
    <property type="match status" value="1"/>
</dbReference>
<feature type="region of interest" description="Disordered" evidence="3">
    <location>
        <begin position="1"/>
        <end position="123"/>
    </location>
</feature>
<dbReference type="SUPFAM" id="SSF56112">
    <property type="entry name" value="Protein kinase-like (PK-like)"/>
    <property type="match status" value="1"/>
</dbReference>
<keyword evidence="2" id="KW-0694">RNA-binding</keyword>
<dbReference type="Gene3D" id="3.30.70.330">
    <property type="match status" value="1"/>
</dbReference>
<dbReference type="Proteomes" id="UP000028924">
    <property type="component" value="Unassembled WGS sequence"/>
</dbReference>
<dbReference type="eggNOG" id="KOG0192">
    <property type="taxonomic scope" value="Eukaryota"/>
</dbReference>
<evidence type="ECO:0000259" key="4">
    <source>
        <dbReference type="PROSITE" id="PS50011"/>
    </source>
</evidence>
<sequence length="931" mass="98022">MLVEQFKGSMWAVEGLEQASPPPRPPTPVKPEHASLRTIDEAHSLPGSAVPEDIPPLVPPSQPSPLPSIPVLATSARSSSSSALASTGSLPTSHTTHGTASTGANWPATTLMAPGQGPPRSSDDWQRLQALRALGLDFSVPEPRFEAVTGLIRSLFDVAVASVSLVEETKVHFFSAAGDFASCAEREGSFCEWGMESPGVFVVEDASRDRRFRDHPAVAGEPHIRFYAGAPLLSPTSGHCYGLLCAIDYRVRSFDPSQYAMLAHFGGIVGHWPLHYLNEAGAAELGAVPGDVVSTHAGFWQLFASPPGEAGAAADGVADAAAGRKFELTGTPVVTRDASTPSSSGSSATGGHGWGGASQLEAAASAASIALLPLTSPFLADPSVFLYFGVFEIAPGIEAGSPESGEADAPAPLLASQTSFIAHRPKIMQEVILGPLLGVGSRGRTYRGLWHGSRVAVQVVEWWSRAGDAGGGDRGRASVDSTASGRSAAAPEDPVLAAALSRALAHPHLVGTYVYGTTSEEKEEEVGGAENGAARHPDRVYHQTWIVKCFCNRGNLKDAIERGMLLKPDDTPDLQGIVATACEVLYRGIAGALSYLHACGVLHGDLTGTAVLLTSVPQDQRRWVAKLSAFGLAELVARGQGRTRALARASVASVAHWAPEVLVGGVLSEEGDVYSLGVLLWEMCAGRSAWEGLTAPQILQTVGREGRTPALALLPETIPQDLKDVMGRCLFSQPAARPKVGAVLSTLTALAASVRPSSGLTGRCLTLPTRPTGTWADEVEEEEERLIQAGETLEAPTVGPPHSGPPQAARSPRAPAAAARPTPSGPPYKIYISNLPWEVDEYAIERFFQGLEIRDIILLRHRDTQKPKGCFVEFGSVQDLTEALTADGAELMRRPISAAPAAGLPGKQVVTEKVVVTKVQNKFAMLNVDDK</sequence>
<dbReference type="PROSITE" id="PS50102">
    <property type="entry name" value="RRM"/>
    <property type="match status" value="1"/>
</dbReference>
<dbReference type="GO" id="GO:0004674">
    <property type="term" value="F:protein serine/threonine kinase activity"/>
    <property type="evidence" value="ECO:0007669"/>
    <property type="project" value="TreeGrafter"/>
</dbReference>
<dbReference type="eggNOG" id="KOG0118">
    <property type="taxonomic scope" value="Eukaryota"/>
</dbReference>
<dbReference type="InterPro" id="IPR029016">
    <property type="entry name" value="GAF-like_dom_sf"/>
</dbReference>
<dbReference type="STRING" id="3075.A0A087SHP5"/>
<keyword evidence="7" id="KW-1185">Reference proteome</keyword>
<feature type="compositionally biased region" description="Low complexity" evidence="3">
    <location>
        <begin position="69"/>
        <end position="104"/>
    </location>
</feature>
<dbReference type="OrthoDB" id="515019at2759"/>
<dbReference type="PANTHER" id="PTHR44329:SF214">
    <property type="entry name" value="PROTEIN KINASE DOMAIN-CONTAINING PROTEIN"/>
    <property type="match status" value="1"/>
</dbReference>
<dbReference type="PROSITE" id="PS50011">
    <property type="entry name" value="PROTEIN_KINASE_DOM"/>
    <property type="match status" value="1"/>
</dbReference>
<dbReference type="GO" id="GO:0003723">
    <property type="term" value="F:RNA binding"/>
    <property type="evidence" value="ECO:0007669"/>
    <property type="project" value="UniProtKB-UniRule"/>
</dbReference>
<dbReference type="InterPro" id="IPR012677">
    <property type="entry name" value="Nucleotide-bd_a/b_plait_sf"/>
</dbReference>
<dbReference type="Pfam" id="PF00076">
    <property type="entry name" value="RRM_1"/>
    <property type="match status" value="1"/>
</dbReference>
<dbReference type="EMBL" id="KL662114">
    <property type="protein sequence ID" value="KFM25249.1"/>
    <property type="molecule type" value="Genomic_DNA"/>
</dbReference>
<dbReference type="GO" id="GO:0005524">
    <property type="term" value="F:ATP binding"/>
    <property type="evidence" value="ECO:0007669"/>
    <property type="project" value="InterPro"/>
</dbReference>
<evidence type="ECO:0000259" key="5">
    <source>
        <dbReference type="PROSITE" id="PS50102"/>
    </source>
</evidence>
<feature type="region of interest" description="Disordered" evidence="3">
    <location>
        <begin position="332"/>
        <end position="354"/>
    </location>
</feature>
<dbReference type="InterPro" id="IPR035979">
    <property type="entry name" value="RBD_domain_sf"/>
</dbReference>
<dbReference type="RefSeq" id="XP_011398141.1">
    <property type="nucleotide sequence ID" value="XM_011399839.1"/>
</dbReference>
<keyword evidence="6" id="KW-0418">Kinase</keyword>
<protein>
    <submittedName>
        <fullName evidence="6">Putative LIM domain-containing serine/threonine-protein kinase</fullName>
    </submittedName>
</protein>
<dbReference type="Gene3D" id="1.10.510.10">
    <property type="entry name" value="Transferase(Phosphotransferase) domain 1"/>
    <property type="match status" value="1"/>
</dbReference>
<feature type="region of interest" description="Disordered" evidence="3">
    <location>
        <begin position="468"/>
        <end position="490"/>
    </location>
</feature>
<gene>
    <name evidence="6" type="ORF">F751_3929</name>
</gene>
<dbReference type="SMART" id="SM00360">
    <property type="entry name" value="RRM"/>
    <property type="match status" value="1"/>
</dbReference>
<dbReference type="SUPFAM" id="SSF54928">
    <property type="entry name" value="RNA-binding domain, RBD"/>
    <property type="match status" value="1"/>
</dbReference>
<feature type="compositionally biased region" description="Low complexity" evidence="3">
    <location>
        <begin position="338"/>
        <end position="347"/>
    </location>
</feature>
<reference evidence="6 7" key="1">
    <citation type="journal article" date="2014" name="BMC Genomics">
        <title>Oil accumulation mechanisms of the oleaginous microalga Chlorella protothecoides revealed through its genome, transcriptomes, and proteomes.</title>
        <authorList>
            <person name="Gao C."/>
            <person name="Wang Y."/>
            <person name="Shen Y."/>
            <person name="Yan D."/>
            <person name="He X."/>
            <person name="Dai J."/>
            <person name="Wu Q."/>
        </authorList>
    </citation>
    <scope>NUCLEOTIDE SEQUENCE [LARGE SCALE GENOMIC DNA]</scope>
    <source>
        <strain evidence="6 7">0710</strain>
    </source>
</reference>